<dbReference type="PROSITE" id="PS51462">
    <property type="entry name" value="NUDIX"/>
    <property type="match status" value="1"/>
</dbReference>
<dbReference type="GO" id="GO:1901909">
    <property type="term" value="P:diadenosine hexaphosphate catabolic process"/>
    <property type="evidence" value="ECO:0007669"/>
    <property type="project" value="TreeGrafter"/>
</dbReference>
<dbReference type="Pfam" id="PF00293">
    <property type="entry name" value="NUDIX"/>
    <property type="match status" value="1"/>
</dbReference>
<dbReference type="PROSITE" id="PS00893">
    <property type="entry name" value="NUDIX_BOX"/>
    <property type="match status" value="1"/>
</dbReference>
<keyword evidence="3" id="KW-0472">Membrane</keyword>
<evidence type="ECO:0000256" key="3">
    <source>
        <dbReference type="SAM" id="Phobius"/>
    </source>
</evidence>
<dbReference type="InterPro" id="IPR015797">
    <property type="entry name" value="NUDIX_hydrolase-like_dom_sf"/>
</dbReference>
<dbReference type="GO" id="GO:1901911">
    <property type="term" value="P:adenosine 5'-(hexahydrogen pentaphosphate) catabolic process"/>
    <property type="evidence" value="ECO:0007669"/>
    <property type="project" value="TreeGrafter"/>
</dbReference>
<protein>
    <recommendedName>
        <fullName evidence="4">Nudix hydrolase domain-containing protein</fullName>
    </recommendedName>
</protein>
<dbReference type="AlphaFoldDB" id="A0A7S4F2E6"/>
<dbReference type="GO" id="GO:1901907">
    <property type="term" value="P:diadenosine pentaphosphate catabolic process"/>
    <property type="evidence" value="ECO:0007669"/>
    <property type="project" value="TreeGrafter"/>
</dbReference>
<organism evidence="5">
    <name type="scientific">Chrysotila carterae</name>
    <name type="common">Marine alga</name>
    <name type="synonym">Syracosphaera carterae</name>
    <dbReference type="NCBI Taxonomy" id="13221"/>
    <lineage>
        <taxon>Eukaryota</taxon>
        <taxon>Haptista</taxon>
        <taxon>Haptophyta</taxon>
        <taxon>Prymnesiophyceae</taxon>
        <taxon>Isochrysidales</taxon>
        <taxon>Isochrysidaceae</taxon>
        <taxon>Chrysotila</taxon>
    </lineage>
</organism>
<dbReference type="GO" id="GO:0034431">
    <property type="term" value="F:bis(5'-adenosyl)-hexaphosphatase activity"/>
    <property type="evidence" value="ECO:0007669"/>
    <property type="project" value="TreeGrafter"/>
</dbReference>
<evidence type="ECO:0000256" key="1">
    <source>
        <dbReference type="ARBA" id="ARBA00022723"/>
    </source>
</evidence>
<dbReference type="GO" id="GO:0008486">
    <property type="term" value="F:diphosphoinositol-polyphosphate diphosphatase activity"/>
    <property type="evidence" value="ECO:0007669"/>
    <property type="project" value="TreeGrafter"/>
</dbReference>
<dbReference type="GO" id="GO:0071543">
    <property type="term" value="P:diphosphoinositol polyphosphate metabolic process"/>
    <property type="evidence" value="ECO:0007669"/>
    <property type="project" value="TreeGrafter"/>
</dbReference>
<keyword evidence="1" id="KW-0479">Metal-binding</keyword>
<sequence>MPAIQVLSAAAAALLAASLAPRDADHTLRLLLAMIACTGALALSRWVPLCMQQLRRSRLRRRAGCVPVRAAPGGSLDVLLVRSRKHPAHFIFPAGGVERGEGMADAAARETHEEAGVAGSLGRYLGELVDDKSRTAMFALHVEREDAAFQEVWRERKWYHLGVPGTAAFVQLSSKARAVLSPKQTHQAAFEMLIAHAADIVGEHEKLEQAARSSGGACARKRR</sequence>
<dbReference type="InterPro" id="IPR000086">
    <property type="entry name" value="NUDIX_hydrolase_dom"/>
</dbReference>
<dbReference type="GO" id="GO:0034432">
    <property type="term" value="F:bis(5'-adenosyl)-pentaphosphatase activity"/>
    <property type="evidence" value="ECO:0007669"/>
    <property type="project" value="TreeGrafter"/>
</dbReference>
<dbReference type="Gene3D" id="3.90.79.10">
    <property type="entry name" value="Nucleoside Triphosphate Pyrophosphohydrolase"/>
    <property type="match status" value="1"/>
</dbReference>
<feature type="transmembrane region" description="Helical" evidence="3">
    <location>
        <begin position="29"/>
        <end position="51"/>
    </location>
</feature>
<accession>A0A7S4F2E6</accession>
<keyword evidence="3" id="KW-1133">Transmembrane helix</keyword>
<reference evidence="5" key="1">
    <citation type="submission" date="2021-01" db="EMBL/GenBank/DDBJ databases">
        <authorList>
            <person name="Corre E."/>
            <person name="Pelletier E."/>
            <person name="Niang G."/>
            <person name="Scheremetjew M."/>
            <person name="Finn R."/>
            <person name="Kale V."/>
            <person name="Holt S."/>
            <person name="Cochrane G."/>
            <person name="Meng A."/>
            <person name="Brown T."/>
            <person name="Cohen L."/>
        </authorList>
    </citation>
    <scope>NUCLEOTIDE SEQUENCE</scope>
    <source>
        <strain evidence="5">CCMP645</strain>
    </source>
</reference>
<proteinExistence type="predicted"/>
<evidence type="ECO:0000259" key="4">
    <source>
        <dbReference type="PROSITE" id="PS51462"/>
    </source>
</evidence>
<keyword evidence="3" id="KW-0812">Transmembrane</keyword>
<name>A0A7S4F2E6_CHRCT</name>
<feature type="domain" description="Nudix hydrolase" evidence="4">
    <location>
        <begin position="58"/>
        <end position="185"/>
    </location>
</feature>
<evidence type="ECO:0000313" key="5">
    <source>
        <dbReference type="EMBL" id="CAE0768163.1"/>
    </source>
</evidence>
<dbReference type="EMBL" id="HBIZ01032613">
    <property type="protein sequence ID" value="CAE0768163.1"/>
    <property type="molecule type" value="Transcribed_RNA"/>
</dbReference>
<dbReference type="InterPro" id="IPR020084">
    <property type="entry name" value="NUDIX_hydrolase_CS"/>
</dbReference>
<evidence type="ECO:0000256" key="2">
    <source>
        <dbReference type="ARBA" id="ARBA00022801"/>
    </source>
</evidence>
<keyword evidence="2" id="KW-0378">Hydrolase</keyword>
<dbReference type="SUPFAM" id="SSF55811">
    <property type="entry name" value="Nudix"/>
    <property type="match status" value="1"/>
</dbReference>
<dbReference type="GO" id="GO:0000298">
    <property type="term" value="F:endopolyphosphatase activity"/>
    <property type="evidence" value="ECO:0007669"/>
    <property type="project" value="TreeGrafter"/>
</dbReference>
<dbReference type="GO" id="GO:0046872">
    <property type="term" value="F:metal ion binding"/>
    <property type="evidence" value="ECO:0007669"/>
    <property type="project" value="UniProtKB-KW"/>
</dbReference>
<dbReference type="PANTHER" id="PTHR12629">
    <property type="entry name" value="DIPHOSPHOINOSITOL POLYPHOSPHATE PHOSPHOHYDROLASE"/>
    <property type="match status" value="1"/>
</dbReference>
<gene>
    <name evidence="5" type="ORF">PCAR00345_LOCUS20775</name>
</gene>
<dbReference type="PANTHER" id="PTHR12629:SF0">
    <property type="entry name" value="DIPHOSPHOINOSITOL-POLYPHOSPHATE DIPHOSPHATASE"/>
    <property type="match status" value="1"/>
</dbReference>
<dbReference type="GO" id="GO:0005737">
    <property type="term" value="C:cytoplasm"/>
    <property type="evidence" value="ECO:0007669"/>
    <property type="project" value="TreeGrafter"/>
</dbReference>
<dbReference type="GO" id="GO:0005634">
    <property type="term" value="C:nucleus"/>
    <property type="evidence" value="ECO:0007669"/>
    <property type="project" value="TreeGrafter"/>
</dbReference>